<evidence type="ECO:0000256" key="1">
    <source>
        <dbReference type="SAM" id="Coils"/>
    </source>
</evidence>
<dbReference type="SUPFAM" id="SSF47413">
    <property type="entry name" value="lambda repressor-like DNA-binding domains"/>
    <property type="match status" value="1"/>
</dbReference>
<dbReference type="InterPro" id="IPR010982">
    <property type="entry name" value="Lambda_DNA-bd_dom_sf"/>
</dbReference>
<evidence type="ECO:0000259" key="2">
    <source>
        <dbReference type="PROSITE" id="PS50943"/>
    </source>
</evidence>
<feature type="domain" description="HTH cro/C1-type" evidence="2">
    <location>
        <begin position="12"/>
        <end position="66"/>
    </location>
</feature>
<gene>
    <name evidence="3" type="ORF">SAMN04488101_12433</name>
</gene>
<organism evidence="3 4">
    <name type="scientific">Pedobacter nyackensis</name>
    <dbReference type="NCBI Taxonomy" id="475255"/>
    <lineage>
        <taxon>Bacteria</taxon>
        <taxon>Pseudomonadati</taxon>
        <taxon>Bacteroidota</taxon>
        <taxon>Sphingobacteriia</taxon>
        <taxon>Sphingobacteriales</taxon>
        <taxon>Sphingobacteriaceae</taxon>
        <taxon>Pedobacter</taxon>
    </lineage>
</organism>
<dbReference type="GO" id="GO:0003677">
    <property type="term" value="F:DNA binding"/>
    <property type="evidence" value="ECO:0007669"/>
    <property type="project" value="InterPro"/>
</dbReference>
<accession>A0A1W2F7H9</accession>
<protein>
    <recommendedName>
        <fullName evidence="2">HTH cro/C1-type domain-containing protein</fullName>
    </recommendedName>
</protein>
<proteinExistence type="predicted"/>
<dbReference type="InterPro" id="IPR001387">
    <property type="entry name" value="Cro/C1-type_HTH"/>
</dbReference>
<evidence type="ECO:0000313" key="3">
    <source>
        <dbReference type="EMBL" id="SMD17834.1"/>
    </source>
</evidence>
<keyword evidence="4" id="KW-1185">Reference proteome</keyword>
<dbReference type="RefSeq" id="WP_084292437.1">
    <property type="nucleotide sequence ID" value="NZ_FWYB01000024.1"/>
</dbReference>
<dbReference type="PROSITE" id="PS50943">
    <property type="entry name" value="HTH_CROC1"/>
    <property type="match status" value="1"/>
</dbReference>
<dbReference type="Proteomes" id="UP000192678">
    <property type="component" value="Unassembled WGS sequence"/>
</dbReference>
<feature type="coiled-coil region" evidence="1">
    <location>
        <begin position="5"/>
        <end position="32"/>
    </location>
</feature>
<dbReference type="EMBL" id="FWYB01000024">
    <property type="protein sequence ID" value="SMD17834.1"/>
    <property type="molecule type" value="Genomic_DNA"/>
</dbReference>
<dbReference type="OrthoDB" id="772918at2"/>
<dbReference type="Gene3D" id="1.10.260.40">
    <property type="entry name" value="lambda repressor-like DNA-binding domains"/>
    <property type="match status" value="1"/>
</dbReference>
<evidence type="ECO:0000313" key="4">
    <source>
        <dbReference type="Proteomes" id="UP000192678"/>
    </source>
</evidence>
<reference evidence="3 4" key="1">
    <citation type="submission" date="2017-04" db="EMBL/GenBank/DDBJ databases">
        <authorList>
            <person name="Afonso C.L."/>
            <person name="Miller P.J."/>
            <person name="Scott M.A."/>
            <person name="Spackman E."/>
            <person name="Goraichik I."/>
            <person name="Dimitrov K.M."/>
            <person name="Suarez D.L."/>
            <person name="Swayne D.E."/>
        </authorList>
    </citation>
    <scope>NUCLEOTIDE SEQUENCE [LARGE SCALE GENOMIC DNA]</scope>
    <source>
        <strain evidence="3 4">DSM 19625</strain>
    </source>
</reference>
<dbReference type="STRING" id="475255.SAMN04488101_12433"/>
<sequence>MNYMKLTLGEKLQFLREKAKKTETEVAEQLKLNLTTYQKMEEDFLYPADHVISKVVSLYDMTYEAFLAVGED</sequence>
<dbReference type="CDD" id="cd00093">
    <property type="entry name" value="HTH_XRE"/>
    <property type="match status" value="1"/>
</dbReference>
<keyword evidence="1" id="KW-0175">Coiled coil</keyword>
<name>A0A1W2F7H9_9SPHI</name>
<dbReference type="AlphaFoldDB" id="A0A1W2F7H9"/>